<dbReference type="RefSeq" id="WP_131581297.1">
    <property type="nucleotide sequence ID" value="NZ_SJZJ01000002.1"/>
</dbReference>
<evidence type="ECO:0000313" key="2">
    <source>
        <dbReference type="EMBL" id="TCJ30754.1"/>
    </source>
</evidence>
<feature type="signal peptide" evidence="1">
    <location>
        <begin position="1"/>
        <end position="32"/>
    </location>
</feature>
<feature type="chain" id="PRO_5020658497" description="DUF11 domain-containing protein" evidence="1">
    <location>
        <begin position="33"/>
        <end position="298"/>
    </location>
</feature>
<evidence type="ECO:0008006" key="4">
    <source>
        <dbReference type="Google" id="ProtNLM"/>
    </source>
</evidence>
<dbReference type="OrthoDB" id="43526at1839"/>
<accession>A0A4R1CH79</accession>
<keyword evidence="1" id="KW-0732">Signal</keyword>
<reference evidence="2 3" key="1">
    <citation type="submission" date="2019-03" db="EMBL/GenBank/DDBJ databases">
        <authorList>
            <person name="Kim M.K.M."/>
        </authorList>
    </citation>
    <scope>NUCLEOTIDE SEQUENCE [LARGE SCALE GENOMIC DNA]</scope>
    <source>
        <strain evidence="2 3">18JY15-6</strain>
    </source>
</reference>
<sequence>MLKSFRRRTSAALLAVVSTVALVGLSAAPANAASSARLLMKGVGSVYSDAPYNNVAVVPGGPAKPFGFKLVNNSGAVQQYKVETAPAAGATAKLYKGTTLLPNTWTSAPVNPGASILLTLKVSLPGSAPQTQFYNQVSVRDAATDEFLAYKYAVANTAAPATQTTAHTALLKTGSQANVGGATSYMYESSNALKVGQNVNFTLRLANNSQQISAINLTADGVYCGVVATYKVGTTNVTALVQGSGYSTGNLLPGKYKNVTVNLKRVGADTCDAYYQGLHAVGVDGDTYVFAHLPFAAL</sequence>
<dbReference type="AlphaFoldDB" id="A0A4R1CH79"/>
<dbReference type="EMBL" id="SJZJ01000002">
    <property type="protein sequence ID" value="TCJ30754.1"/>
    <property type="molecule type" value="Genomic_DNA"/>
</dbReference>
<evidence type="ECO:0000313" key="3">
    <source>
        <dbReference type="Proteomes" id="UP000295453"/>
    </source>
</evidence>
<dbReference type="Proteomes" id="UP000295453">
    <property type="component" value="Unassembled WGS sequence"/>
</dbReference>
<proteinExistence type="predicted"/>
<evidence type="ECO:0000256" key="1">
    <source>
        <dbReference type="SAM" id="SignalP"/>
    </source>
</evidence>
<gene>
    <name evidence="2" type="ORF">EPD65_01585</name>
</gene>
<protein>
    <recommendedName>
        <fullName evidence="4">DUF11 domain-containing protein</fullName>
    </recommendedName>
</protein>
<name>A0A4R1CH79_9ACTN</name>
<keyword evidence="3" id="KW-1185">Reference proteome</keyword>
<comment type="caution">
    <text evidence="2">The sequence shown here is derived from an EMBL/GenBank/DDBJ whole genome shotgun (WGS) entry which is preliminary data.</text>
</comment>
<organism evidence="2 3">
    <name type="scientific">Nocardioides jejuensis</name>
    <dbReference type="NCBI Taxonomy" id="2502782"/>
    <lineage>
        <taxon>Bacteria</taxon>
        <taxon>Bacillati</taxon>
        <taxon>Actinomycetota</taxon>
        <taxon>Actinomycetes</taxon>
        <taxon>Propionibacteriales</taxon>
        <taxon>Nocardioidaceae</taxon>
        <taxon>Nocardioides</taxon>
    </lineage>
</organism>